<dbReference type="EMBL" id="NGJU01000014">
    <property type="protein sequence ID" value="RST94554.1"/>
    <property type="molecule type" value="Genomic_DNA"/>
</dbReference>
<dbReference type="PANTHER" id="PTHR30627:SF26">
    <property type="entry name" value="PENICILLIN-BINDING PROTEIN 2B"/>
    <property type="match status" value="1"/>
</dbReference>
<dbReference type="GO" id="GO:0051301">
    <property type="term" value="P:cell division"/>
    <property type="evidence" value="ECO:0007669"/>
    <property type="project" value="UniProtKB-KW"/>
</dbReference>
<evidence type="ECO:0000256" key="14">
    <source>
        <dbReference type="ARBA" id="ARBA00055980"/>
    </source>
</evidence>
<evidence type="ECO:0000259" key="17">
    <source>
        <dbReference type="Pfam" id="PF03717"/>
    </source>
</evidence>
<keyword evidence="19" id="KW-1185">Reference proteome</keyword>
<evidence type="ECO:0000256" key="12">
    <source>
        <dbReference type="ARBA" id="ARBA00023306"/>
    </source>
</evidence>
<keyword evidence="4" id="KW-0132">Cell division</keyword>
<keyword evidence="7" id="KW-0133">Cell shape</keyword>
<comment type="function">
    <text evidence="14">A transpeptidase that forms peptide cross-links between adjacent glycan strands in cell wall peptidoglycan (PG). Part of the divisome machinery that synthesizes the septal cross wall. Beta-lactams inactivate the PBPs by acylating an essential serine residue in the active site of these proteins.</text>
</comment>
<keyword evidence="13" id="KW-0961">Cell wall biogenesis/degradation</keyword>
<evidence type="ECO:0000256" key="5">
    <source>
        <dbReference type="ARBA" id="ARBA00022692"/>
    </source>
</evidence>
<dbReference type="Gene3D" id="3.90.1310.10">
    <property type="entry name" value="Penicillin-binding protein 2a (Domain 2)"/>
    <property type="match status" value="1"/>
</dbReference>
<dbReference type="InterPro" id="IPR012338">
    <property type="entry name" value="Beta-lactam/transpept-like"/>
</dbReference>
<sequence>MNQKKWRNYIQSKGLDPKMNRKKFGSILFGTTILVFLVFVIRFVYIVGVGKVGTTLLDEKTQDLYQGSSVVKAKRGTIYDRNGEPIAEDATSYSLYVILDESYVGLYDRKTKEPEILYLEKSKKEAVADVLNSHLKIPKDEAMTAMNPGKNESGNDITQVEFGNKGNQISLETKNKIEEDLKKQDIRGIYFTEHPDRIYKNGIFSPYLVGYVRRADEDDESKGLVGQMGVEQTFNEKLSGTDGKIRYQKDNKQNPLPGSTVVEKEAIDGEDIYLTIDRGMQARMEDLLDEIFEEFEPEDMTATLMEAKTGNILAASQRPAFNPETLEGLDNKGQWQNLLLELPFEPGSTMKVFTVAAAIETGNFNPNATFTSGSIQVDDRKISDHNPDGIGTITYRQALAWSSNVGMVKLQQAMGPNWQDYMHRFKFGEKTNVDLPNEKEGNIQNETTVDRAMTSYGQAMATTPLQMLQGFTALTNEGKMLKPNFISKFVEADGTETKIQPEIVGEPIKASTANQVLDMMTDVVDDPTYGTGKAYALDGYKVAAKTGTAEINEKGNYLKDQYLYSVVQIAPAENPEYIMYVTIRKPPIGKSASEMLSKVSNSLLERALNIDVTNQLVETTEE</sequence>
<comment type="similarity">
    <text evidence="2">Belongs to the transpeptidase family.</text>
</comment>
<organism evidence="18 19">
    <name type="scientific">Vagococcus salmoninarum</name>
    <dbReference type="NCBI Taxonomy" id="2739"/>
    <lineage>
        <taxon>Bacteria</taxon>
        <taxon>Bacillati</taxon>
        <taxon>Bacillota</taxon>
        <taxon>Bacilli</taxon>
        <taxon>Lactobacillales</taxon>
        <taxon>Enterococcaceae</taxon>
        <taxon>Vagococcus</taxon>
    </lineage>
</organism>
<evidence type="ECO:0000256" key="4">
    <source>
        <dbReference type="ARBA" id="ARBA00022618"/>
    </source>
</evidence>
<evidence type="ECO:0000256" key="7">
    <source>
        <dbReference type="ARBA" id="ARBA00022960"/>
    </source>
</evidence>
<name>A0A429ZLH2_9ENTE</name>
<dbReference type="InterPro" id="IPR005311">
    <property type="entry name" value="PBP_dimer"/>
</dbReference>
<keyword evidence="5 15" id="KW-0812">Transmembrane</keyword>
<dbReference type="OrthoDB" id="9804124at2"/>
<evidence type="ECO:0000256" key="1">
    <source>
        <dbReference type="ARBA" id="ARBA00004162"/>
    </source>
</evidence>
<proteinExistence type="inferred from homology"/>
<evidence type="ECO:0000256" key="3">
    <source>
        <dbReference type="ARBA" id="ARBA00022475"/>
    </source>
</evidence>
<evidence type="ECO:0000259" key="16">
    <source>
        <dbReference type="Pfam" id="PF00905"/>
    </source>
</evidence>
<dbReference type="AlphaFoldDB" id="A0A429ZLH2"/>
<evidence type="ECO:0000256" key="10">
    <source>
        <dbReference type="ARBA" id="ARBA00023136"/>
    </source>
</evidence>
<dbReference type="GO" id="GO:0008360">
    <property type="term" value="P:regulation of cell shape"/>
    <property type="evidence" value="ECO:0007669"/>
    <property type="project" value="UniProtKB-KW"/>
</dbReference>
<reference evidence="18 19" key="1">
    <citation type="submission" date="2017-05" db="EMBL/GenBank/DDBJ databases">
        <title>Vagococcus spp. assemblies.</title>
        <authorList>
            <person name="Gulvik C.A."/>
        </authorList>
    </citation>
    <scope>NUCLEOTIDE SEQUENCE [LARGE SCALE GENOMIC DNA]</scope>
    <source>
        <strain evidence="18 19">NCFB 2777</strain>
    </source>
</reference>
<dbReference type="GO" id="GO:0071555">
    <property type="term" value="P:cell wall organization"/>
    <property type="evidence" value="ECO:0007669"/>
    <property type="project" value="UniProtKB-KW"/>
</dbReference>
<dbReference type="PANTHER" id="PTHR30627">
    <property type="entry name" value="PEPTIDOGLYCAN D,D-TRANSPEPTIDASE"/>
    <property type="match status" value="1"/>
</dbReference>
<evidence type="ECO:0000256" key="15">
    <source>
        <dbReference type="SAM" id="Phobius"/>
    </source>
</evidence>
<dbReference type="GO" id="GO:0009252">
    <property type="term" value="P:peptidoglycan biosynthetic process"/>
    <property type="evidence" value="ECO:0007669"/>
    <property type="project" value="UniProtKB-KW"/>
</dbReference>
<dbReference type="Gene3D" id="3.30.70.2110">
    <property type="match status" value="1"/>
</dbReference>
<keyword evidence="6" id="KW-0677">Repeat</keyword>
<keyword evidence="9 15" id="KW-1133">Transmembrane helix</keyword>
<keyword evidence="8" id="KW-0573">Peptidoglycan synthesis</keyword>
<feature type="domain" description="Penicillin-binding protein dimerisation" evidence="17">
    <location>
        <begin position="71"/>
        <end position="256"/>
    </location>
</feature>
<evidence type="ECO:0000256" key="8">
    <source>
        <dbReference type="ARBA" id="ARBA00022984"/>
    </source>
</evidence>
<dbReference type="InterPro" id="IPR050515">
    <property type="entry name" value="Beta-lactam/transpept"/>
</dbReference>
<comment type="subcellular location">
    <subcellularLocation>
        <location evidence="1">Cell membrane</location>
        <topology evidence="1">Single-pass membrane protein</topology>
    </subcellularLocation>
</comment>
<gene>
    <name evidence="18" type="ORF">CBF35_09895</name>
</gene>
<evidence type="ECO:0000313" key="19">
    <source>
        <dbReference type="Proteomes" id="UP000287239"/>
    </source>
</evidence>
<keyword evidence="3" id="KW-1003">Cell membrane</keyword>
<dbReference type="InterPro" id="IPR036138">
    <property type="entry name" value="PBP_dimer_sf"/>
</dbReference>
<evidence type="ECO:0000256" key="9">
    <source>
        <dbReference type="ARBA" id="ARBA00022989"/>
    </source>
</evidence>
<evidence type="ECO:0008006" key="20">
    <source>
        <dbReference type="Google" id="ProtNLM"/>
    </source>
</evidence>
<dbReference type="GeneID" id="98568683"/>
<keyword evidence="11" id="KW-0046">Antibiotic resistance</keyword>
<dbReference type="SUPFAM" id="SSF56601">
    <property type="entry name" value="beta-lactamase/transpeptidase-like"/>
    <property type="match status" value="1"/>
</dbReference>
<evidence type="ECO:0000256" key="6">
    <source>
        <dbReference type="ARBA" id="ARBA00022737"/>
    </source>
</evidence>
<dbReference type="FunFam" id="3.40.710.10:FF:000095">
    <property type="entry name" value="Penicillin-binding protein 2x"/>
    <property type="match status" value="1"/>
</dbReference>
<keyword evidence="10 15" id="KW-0472">Membrane</keyword>
<dbReference type="GO" id="GO:0008658">
    <property type="term" value="F:penicillin binding"/>
    <property type="evidence" value="ECO:0007669"/>
    <property type="project" value="InterPro"/>
</dbReference>
<evidence type="ECO:0000256" key="11">
    <source>
        <dbReference type="ARBA" id="ARBA00023251"/>
    </source>
</evidence>
<dbReference type="GO" id="GO:0005886">
    <property type="term" value="C:plasma membrane"/>
    <property type="evidence" value="ECO:0007669"/>
    <property type="project" value="UniProtKB-SubCell"/>
</dbReference>
<dbReference type="SUPFAM" id="SSF56519">
    <property type="entry name" value="Penicillin binding protein dimerisation domain"/>
    <property type="match status" value="1"/>
</dbReference>
<evidence type="ECO:0000256" key="13">
    <source>
        <dbReference type="ARBA" id="ARBA00023316"/>
    </source>
</evidence>
<comment type="caution">
    <text evidence="18">The sequence shown here is derived from an EMBL/GenBank/DDBJ whole genome shotgun (WGS) entry which is preliminary data.</text>
</comment>
<keyword evidence="12" id="KW-0131">Cell cycle</keyword>
<dbReference type="Gene3D" id="2.20.70.70">
    <property type="match status" value="1"/>
</dbReference>
<dbReference type="Proteomes" id="UP000287239">
    <property type="component" value="Unassembled WGS sequence"/>
</dbReference>
<dbReference type="Pfam" id="PF03717">
    <property type="entry name" value="PBP_dimer"/>
    <property type="match status" value="1"/>
</dbReference>
<accession>A0A429ZLH2</accession>
<evidence type="ECO:0000256" key="2">
    <source>
        <dbReference type="ARBA" id="ARBA00007171"/>
    </source>
</evidence>
<feature type="transmembrane region" description="Helical" evidence="15">
    <location>
        <begin position="27"/>
        <end position="48"/>
    </location>
</feature>
<dbReference type="GO" id="GO:0046677">
    <property type="term" value="P:response to antibiotic"/>
    <property type="evidence" value="ECO:0007669"/>
    <property type="project" value="UniProtKB-KW"/>
</dbReference>
<feature type="domain" description="Penicillin-binding protein transpeptidase" evidence="16">
    <location>
        <begin position="300"/>
        <end position="593"/>
    </location>
</feature>
<evidence type="ECO:0000313" key="18">
    <source>
        <dbReference type="EMBL" id="RST94554.1"/>
    </source>
</evidence>
<dbReference type="Pfam" id="PF00905">
    <property type="entry name" value="Transpeptidase"/>
    <property type="match status" value="1"/>
</dbReference>
<dbReference type="Gene3D" id="3.40.710.10">
    <property type="entry name" value="DD-peptidase/beta-lactamase superfamily"/>
    <property type="match status" value="1"/>
</dbReference>
<dbReference type="InterPro" id="IPR001460">
    <property type="entry name" value="PCN-bd_Tpept"/>
</dbReference>
<protein>
    <recommendedName>
        <fullName evidence="20">Cell division protein FtsI</fullName>
    </recommendedName>
</protein>
<dbReference type="RefSeq" id="WP_126780652.1">
    <property type="nucleotide sequence ID" value="NZ_CAUQJP010000015.1"/>
</dbReference>